<sequence length="13" mass="1564">MQVRIQRLVGHIN</sequence>
<gene>
    <name evidence="1" type="ORF">Pint_23241</name>
</gene>
<evidence type="ECO:0000313" key="1">
    <source>
        <dbReference type="EMBL" id="KAJ0038971.1"/>
    </source>
</evidence>
<reference evidence="2" key="1">
    <citation type="journal article" date="2023" name="G3 (Bethesda)">
        <title>Genome assembly and association tests identify interacting loci associated with vigor, precocity, and sex in interspecific pistachio rootstocks.</title>
        <authorList>
            <person name="Palmer W."/>
            <person name="Jacygrad E."/>
            <person name="Sagayaradj S."/>
            <person name="Cavanaugh K."/>
            <person name="Han R."/>
            <person name="Bertier L."/>
            <person name="Beede B."/>
            <person name="Kafkas S."/>
            <person name="Golino D."/>
            <person name="Preece J."/>
            <person name="Michelmore R."/>
        </authorList>
    </citation>
    <scope>NUCLEOTIDE SEQUENCE [LARGE SCALE GENOMIC DNA]</scope>
</reference>
<dbReference type="EMBL" id="CM047741">
    <property type="protein sequence ID" value="KAJ0038971.1"/>
    <property type="molecule type" value="Genomic_DNA"/>
</dbReference>
<accession>A0ACC0YNG8</accession>
<comment type="caution">
    <text evidence="1">The sequence shown here is derived from an EMBL/GenBank/DDBJ whole genome shotgun (WGS) entry which is preliminary data.</text>
</comment>
<dbReference type="Proteomes" id="UP001163603">
    <property type="component" value="Chromosome 6"/>
</dbReference>
<organism evidence="1 2">
    <name type="scientific">Pistacia integerrima</name>
    <dbReference type="NCBI Taxonomy" id="434235"/>
    <lineage>
        <taxon>Eukaryota</taxon>
        <taxon>Viridiplantae</taxon>
        <taxon>Streptophyta</taxon>
        <taxon>Embryophyta</taxon>
        <taxon>Tracheophyta</taxon>
        <taxon>Spermatophyta</taxon>
        <taxon>Magnoliopsida</taxon>
        <taxon>eudicotyledons</taxon>
        <taxon>Gunneridae</taxon>
        <taxon>Pentapetalae</taxon>
        <taxon>rosids</taxon>
        <taxon>malvids</taxon>
        <taxon>Sapindales</taxon>
        <taxon>Anacardiaceae</taxon>
        <taxon>Pistacia</taxon>
    </lineage>
</organism>
<proteinExistence type="predicted"/>
<keyword evidence="2" id="KW-1185">Reference proteome</keyword>
<name>A0ACC0YNG8_9ROSI</name>
<protein>
    <submittedName>
        <fullName evidence="1">Uncharacterized protein</fullName>
    </submittedName>
</protein>
<evidence type="ECO:0000313" key="2">
    <source>
        <dbReference type="Proteomes" id="UP001163603"/>
    </source>
</evidence>